<dbReference type="Proteomes" id="UP001162164">
    <property type="component" value="Unassembled WGS sequence"/>
</dbReference>
<reference evidence="2" key="1">
    <citation type="journal article" date="2023" name="Insect Mol. Biol.">
        <title>Genome sequencing provides insights into the evolution of gene families encoding plant cell wall-degrading enzymes in longhorned beetles.</title>
        <authorList>
            <person name="Shin N.R."/>
            <person name="Okamura Y."/>
            <person name="Kirsch R."/>
            <person name="Pauchet Y."/>
        </authorList>
    </citation>
    <scope>NUCLEOTIDE SEQUENCE</scope>
    <source>
        <strain evidence="2">MMC_N1</strain>
    </source>
</reference>
<name>A0ABQ9J027_9CUCU</name>
<sequence length="92" mass="10125">MYNLNVDLAITAANAVNTLLFGDEVPRKTPNGPKRTTPRPSAGTAIPTVRAAVKWSLRQLILPSVQAHLFPADQGWTQTYDRAKTKTPKRRG</sequence>
<dbReference type="EMBL" id="JAPWTJ010001719">
    <property type="protein sequence ID" value="KAJ8969823.1"/>
    <property type="molecule type" value="Genomic_DNA"/>
</dbReference>
<accession>A0ABQ9J027</accession>
<protein>
    <submittedName>
        <fullName evidence="2">Uncharacterized protein</fullName>
    </submittedName>
</protein>
<organism evidence="2 3">
    <name type="scientific">Molorchus minor</name>
    <dbReference type="NCBI Taxonomy" id="1323400"/>
    <lineage>
        <taxon>Eukaryota</taxon>
        <taxon>Metazoa</taxon>
        <taxon>Ecdysozoa</taxon>
        <taxon>Arthropoda</taxon>
        <taxon>Hexapoda</taxon>
        <taxon>Insecta</taxon>
        <taxon>Pterygota</taxon>
        <taxon>Neoptera</taxon>
        <taxon>Endopterygota</taxon>
        <taxon>Coleoptera</taxon>
        <taxon>Polyphaga</taxon>
        <taxon>Cucujiformia</taxon>
        <taxon>Chrysomeloidea</taxon>
        <taxon>Cerambycidae</taxon>
        <taxon>Lamiinae</taxon>
        <taxon>Monochamini</taxon>
        <taxon>Molorchus</taxon>
    </lineage>
</organism>
<proteinExistence type="predicted"/>
<feature type="region of interest" description="Disordered" evidence="1">
    <location>
        <begin position="22"/>
        <end position="45"/>
    </location>
</feature>
<keyword evidence="3" id="KW-1185">Reference proteome</keyword>
<evidence type="ECO:0000313" key="3">
    <source>
        <dbReference type="Proteomes" id="UP001162164"/>
    </source>
</evidence>
<evidence type="ECO:0000313" key="2">
    <source>
        <dbReference type="EMBL" id="KAJ8969823.1"/>
    </source>
</evidence>
<gene>
    <name evidence="2" type="ORF">NQ317_000106</name>
</gene>
<comment type="caution">
    <text evidence="2">The sequence shown here is derived from an EMBL/GenBank/DDBJ whole genome shotgun (WGS) entry which is preliminary data.</text>
</comment>
<evidence type="ECO:0000256" key="1">
    <source>
        <dbReference type="SAM" id="MobiDB-lite"/>
    </source>
</evidence>